<organism evidence="1 2">
    <name type="scientific">Aspergillus tanneri</name>
    <dbReference type="NCBI Taxonomy" id="1220188"/>
    <lineage>
        <taxon>Eukaryota</taxon>
        <taxon>Fungi</taxon>
        <taxon>Dikarya</taxon>
        <taxon>Ascomycota</taxon>
        <taxon>Pezizomycotina</taxon>
        <taxon>Eurotiomycetes</taxon>
        <taxon>Eurotiomycetidae</taxon>
        <taxon>Eurotiales</taxon>
        <taxon>Aspergillaceae</taxon>
        <taxon>Aspergillus</taxon>
        <taxon>Aspergillus subgen. Circumdati</taxon>
    </lineage>
</organism>
<gene>
    <name evidence="1" type="ORF">EYZ11_000537</name>
</gene>
<sequence>MQGATQQATIPPAIYAIHPVITGSGKDL</sequence>
<reference evidence="1 2" key="1">
    <citation type="submission" date="2019-03" db="EMBL/GenBank/DDBJ databases">
        <title>The genome sequence of a newly discovered highly antifungal drug resistant Aspergillus species, Aspergillus tanneri NIH 1004.</title>
        <authorList>
            <person name="Mounaud S."/>
            <person name="Singh I."/>
            <person name="Joardar V."/>
            <person name="Pakala S."/>
            <person name="Pakala S."/>
            <person name="Venepally P."/>
            <person name="Hoover J."/>
            <person name="Nierman W."/>
            <person name="Chung J."/>
            <person name="Losada L."/>
        </authorList>
    </citation>
    <scope>NUCLEOTIDE SEQUENCE [LARGE SCALE GENOMIC DNA]</scope>
    <source>
        <strain evidence="1 2">NIH1004</strain>
    </source>
</reference>
<comment type="caution">
    <text evidence="1">The sequence shown here is derived from an EMBL/GenBank/DDBJ whole genome shotgun (WGS) entry which is preliminary data.</text>
</comment>
<accession>A0A4S3JWT2</accession>
<dbReference type="Proteomes" id="UP000308092">
    <property type="component" value="Unassembled WGS sequence"/>
</dbReference>
<name>A0A4S3JWT2_9EURO</name>
<evidence type="ECO:0000313" key="1">
    <source>
        <dbReference type="EMBL" id="THC99958.1"/>
    </source>
</evidence>
<evidence type="ECO:0000313" key="2">
    <source>
        <dbReference type="Proteomes" id="UP000308092"/>
    </source>
</evidence>
<dbReference type="VEuPathDB" id="FungiDB:EYZ11_000537"/>
<dbReference type="AlphaFoldDB" id="A0A4S3JWT2"/>
<dbReference type="EMBL" id="SOSA01000008">
    <property type="protein sequence ID" value="THC99958.1"/>
    <property type="molecule type" value="Genomic_DNA"/>
</dbReference>
<keyword evidence="2" id="KW-1185">Reference proteome</keyword>
<proteinExistence type="predicted"/>
<protein>
    <submittedName>
        <fullName evidence="1">Uncharacterized protein</fullName>
    </submittedName>
</protein>